<dbReference type="eggNOG" id="ENOG5031BNF">
    <property type="taxonomic scope" value="Bacteria"/>
</dbReference>
<name>A0A081RIB8_SPHCR</name>
<accession>A0A081RIB8</accession>
<proteinExistence type="predicted"/>
<keyword evidence="1" id="KW-0732">Signal</keyword>
<comment type="caution">
    <text evidence="2">The sequence shown here is derived from an EMBL/GenBank/DDBJ whole genome shotgun (WGS) entry which is preliminary data.</text>
</comment>
<dbReference type="Proteomes" id="UP000028411">
    <property type="component" value="Unassembled WGS sequence"/>
</dbReference>
<sequence>MRLTNLFALLLLAACQREAASAPGSHETGIQTGSGLERAAIETGVIADAAKLPAIGLYQRNHEAGRDAFCVIPARNGDYRFGLEATFGEDQSCAGRGTARRAGDKLILNFSRTDHCIVVAQYDGDQISLPGVVDMKCADVCKGRGTLEGVSFPRMASDAAAALQARDGSGDPLCQPD</sequence>
<feature type="signal peptide" evidence="1">
    <location>
        <begin position="1"/>
        <end position="19"/>
    </location>
</feature>
<protein>
    <recommendedName>
        <fullName evidence="4">Lipoprotein</fullName>
    </recommendedName>
</protein>
<gene>
    <name evidence="2" type="ORF">BV95_00857</name>
</gene>
<dbReference type="PATRIC" id="fig|46429.4.peg.825"/>
<dbReference type="OrthoDB" id="7448000at2"/>
<evidence type="ECO:0000313" key="3">
    <source>
        <dbReference type="Proteomes" id="UP000028411"/>
    </source>
</evidence>
<evidence type="ECO:0008006" key="4">
    <source>
        <dbReference type="Google" id="ProtNLM"/>
    </source>
</evidence>
<reference evidence="2 3" key="1">
    <citation type="submission" date="2014-02" db="EMBL/GenBank/DDBJ databases">
        <title>Whole genome sequence of Sphingobium chlorophenolicum NBRC 16172.</title>
        <authorList>
            <person name="Gan H.M."/>
            <person name="Gan H.Y."/>
            <person name="Chew T.H."/>
            <person name="Savka M.A."/>
        </authorList>
    </citation>
    <scope>NUCLEOTIDE SEQUENCE [LARGE SCALE GENOMIC DNA]</scope>
    <source>
        <strain evidence="2 3">NBRC 16172</strain>
    </source>
</reference>
<evidence type="ECO:0000256" key="1">
    <source>
        <dbReference type="SAM" id="SignalP"/>
    </source>
</evidence>
<dbReference type="EMBL" id="JFHR01000006">
    <property type="protein sequence ID" value="KEQ54941.1"/>
    <property type="molecule type" value="Genomic_DNA"/>
</dbReference>
<dbReference type="RefSeq" id="WP_037447848.1">
    <property type="nucleotide sequence ID" value="NZ_JFHR01000006.1"/>
</dbReference>
<dbReference type="AlphaFoldDB" id="A0A081RIB8"/>
<feature type="chain" id="PRO_5001763309" description="Lipoprotein" evidence="1">
    <location>
        <begin position="20"/>
        <end position="177"/>
    </location>
</feature>
<dbReference type="PROSITE" id="PS51257">
    <property type="entry name" value="PROKAR_LIPOPROTEIN"/>
    <property type="match status" value="1"/>
</dbReference>
<organism evidence="2 3">
    <name type="scientific">Sphingobium chlorophenolicum</name>
    <dbReference type="NCBI Taxonomy" id="46429"/>
    <lineage>
        <taxon>Bacteria</taxon>
        <taxon>Pseudomonadati</taxon>
        <taxon>Pseudomonadota</taxon>
        <taxon>Alphaproteobacteria</taxon>
        <taxon>Sphingomonadales</taxon>
        <taxon>Sphingomonadaceae</taxon>
        <taxon>Sphingobium</taxon>
    </lineage>
</organism>
<evidence type="ECO:0000313" key="2">
    <source>
        <dbReference type="EMBL" id="KEQ54941.1"/>
    </source>
</evidence>